<dbReference type="EMBL" id="CP058559">
    <property type="protein sequence ID" value="QNO16344.1"/>
    <property type="molecule type" value="Genomic_DNA"/>
</dbReference>
<feature type="transmembrane region" description="Helical" evidence="1">
    <location>
        <begin position="42"/>
        <end position="65"/>
    </location>
</feature>
<dbReference type="Proteomes" id="UP000516160">
    <property type="component" value="Chromosome"/>
</dbReference>
<dbReference type="RefSeq" id="WP_213166736.1">
    <property type="nucleotide sequence ID" value="NZ_CP058559.1"/>
</dbReference>
<accession>A0A7G9WCD2</accession>
<keyword evidence="1" id="KW-0812">Transmembrane</keyword>
<reference evidence="2 3" key="1">
    <citation type="submission" date="2020-07" db="EMBL/GenBank/DDBJ databases">
        <title>Alkalicella. sp. LB2 genome.</title>
        <authorList>
            <person name="Postec A."/>
            <person name="Quemeneur M."/>
        </authorList>
    </citation>
    <scope>NUCLEOTIDE SEQUENCE [LARGE SCALE GENOMIC DNA]</scope>
    <source>
        <strain evidence="2 3">LB2</strain>
    </source>
</reference>
<name>A0A7G9WCD2_ALKCA</name>
<dbReference type="Pfam" id="PF01976">
    <property type="entry name" value="DUF116"/>
    <property type="match status" value="1"/>
</dbReference>
<dbReference type="PANTHER" id="PTHR43801">
    <property type="entry name" value="NUCLEOTIDE-BINDING PROTEIN-RELATED"/>
    <property type="match status" value="1"/>
</dbReference>
<keyword evidence="3" id="KW-1185">Reference proteome</keyword>
<dbReference type="KEGG" id="acae:HYG86_16985"/>
<evidence type="ECO:0000313" key="2">
    <source>
        <dbReference type="EMBL" id="QNO16344.1"/>
    </source>
</evidence>
<dbReference type="PANTHER" id="PTHR43801:SF1">
    <property type="entry name" value="POLYPRENYL SYNTHETASE"/>
    <property type="match status" value="1"/>
</dbReference>
<keyword evidence="1" id="KW-0472">Membrane</keyword>
<evidence type="ECO:0000313" key="3">
    <source>
        <dbReference type="Proteomes" id="UP000516160"/>
    </source>
</evidence>
<proteinExistence type="predicted"/>
<keyword evidence="1" id="KW-1133">Transmembrane helix</keyword>
<protein>
    <submittedName>
        <fullName evidence="2">DUF116 domain-containing protein</fullName>
    </submittedName>
</protein>
<dbReference type="PIRSF" id="PIRSF006594">
    <property type="entry name" value="UCP006594"/>
    <property type="match status" value="1"/>
</dbReference>
<dbReference type="AlphaFoldDB" id="A0A7G9WCD2"/>
<evidence type="ECO:0000256" key="1">
    <source>
        <dbReference type="SAM" id="Phobius"/>
    </source>
</evidence>
<organism evidence="2 3">
    <name type="scientific">Alkalicella caledoniensis</name>
    <dbReference type="NCBI Taxonomy" id="2731377"/>
    <lineage>
        <taxon>Bacteria</taxon>
        <taxon>Bacillati</taxon>
        <taxon>Bacillota</taxon>
        <taxon>Clostridia</taxon>
        <taxon>Eubacteriales</taxon>
        <taxon>Proteinivoracaceae</taxon>
        <taxon>Alkalicella</taxon>
    </lineage>
</organism>
<gene>
    <name evidence="2" type="ORF">HYG86_16985</name>
</gene>
<sequence>MNTIYKKRIFIVLMILTVVVLMATMLIFWLGVNNDILAIKLIIWFVVALIIAFVSLFCLGTLMLVQGIFLKSKFAFFNPVIKGSIKMLYPLVMMFCKLLKLDEMQIKGSFIEINNQLLLNNKVKYLPEEILVLLPHCIQNASCTHKITHDIENCTQCGKCQIKDILIMSKKYKINVLVATGGTIARRKIKELKPKAVMAVACERDLTSGIIDCEPLPVIGVINIRPNGPCFNTGVNLDEFKIGLESLLKEEI</sequence>
<dbReference type="InterPro" id="IPR002829">
    <property type="entry name" value="DUF116"/>
</dbReference>
<feature type="transmembrane region" description="Helical" evidence="1">
    <location>
        <begin position="9"/>
        <end position="30"/>
    </location>
</feature>